<organism evidence="1 2">
    <name type="scientific">Allosphingosinicella deserti</name>
    <dbReference type="NCBI Taxonomy" id="2116704"/>
    <lineage>
        <taxon>Bacteria</taxon>
        <taxon>Pseudomonadati</taxon>
        <taxon>Pseudomonadota</taxon>
        <taxon>Alphaproteobacteria</taxon>
        <taxon>Sphingomonadales</taxon>
        <taxon>Sphingomonadaceae</taxon>
        <taxon>Allosphingosinicella</taxon>
    </lineage>
</organism>
<dbReference type="OrthoDB" id="9811054at2"/>
<sequence length="90" mass="10599">MSGDRDFIRQVQGYGLMTAEISYYMPDHPGLLQLFVWQEYDLAPRFPVLHRFLDHWRTDIEAAIHSVRIAHQHLIRPAEWRAVDGVITIN</sequence>
<evidence type="ECO:0000313" key="1">
    <source>
        <dbReference type="EMBL" id="PSJ41651.1"/>
    </source>
</evidence>
<dbReference type="InterPro" id="IPR009354">
    <property type="entry name" value="Usg"/>
</dbReference>
<keyword evidence="2" id="KW-1185">Reference proteome</keyword>
<evidence type="ECO:0000313" key="2">
    <source>
        <dbReference type="Proteomes" id="UP000241167"/>
    </source>
</evidence>
<gene>
    <name evidence="1" type="ORF">C7I55_04935</name>
</gene>
<accession>A0A2P7QUK8</accession>
<dbReference type="RefSeq" id="WP_106511813.1">
    <property type="nucleotide sequence ID" value="NZ_PXYI01000002.1"/>
</dbReference>
<proteinExistence type="predicted"/>
<protein>
    <submittedName>
        <fullName evidence="1">Protein usg</fullName>
    </submittedName>
</protein>
<dbReference type="EMBL" id="PXYI01000002">
    <property type="protein sequence ID" value="PSJ41651.1"/>
    <property type="molecule type" value="Genomic_DNA"/>
</dbReference>
<reference evidence="1 2" key="1">
    <citation type="submission" date="2018-03" db="EMBL/GenBank/DDBJ databases">
        <title>The draft genome of Sphingosinicella sp. GL-C-18.</title>
        <authorList>
            <person name="Liu L."/>
            <person name="Li L."/>
            <person name="Liang L."/>
            <person name="Zhang X."/>
            <person name="Wang T."/>
        </authorList>
    </citation>
    <scope>NUCLEOTIDE SEQUENCE [LARGE SCALE GENOMIC DNA]</scope>
    <source>
        <strain evidence="1 2">GL-C-18</strain>
    </source>
</reference>
<comment type="caution">
    <text evidence="1">The sequence shown here is derived from an EMBL/GenBank/DDBJ whole genome shotgun (WGS) entry which is preliminary data.</text>
</comment>
<dbReference type="AlphaFoldDB" id="A0A2P7QUK8"/>
<dbReference type="Proteomes" id="UP000241167">
    <property type="component" value="Unassembled WGS sequence"/>
</dbReference>
<dbReference type="Pfam" id="PF06233">
    <property type="entry name" value="Usg"/>
    <property type="match status" value="1"/>
</dbReference>
<name>A0A2P7QUK8_9SPHN</name>